<evidence type="ECO:0000313" key="2">
    <source>
        <dbReference type="EMBL" id="UJO15016.1"/>
    </source>
</evidence>
<evidence type="ECO:0000313" key="3">
    <source>
        <dbReference type="Proteomes" id="UP000756132"/>
    </source>
</evidence>
<sequence>MAMILVNNSEIGEFCCSAEYDTQTGLCGSATLGSDQPFELEPGQIIWDRNNGDADFRNIYSATVTTTAIPQATSASEAPGSISIVPIVVGITVPLGILLLLALVAASLFWKRMKRKQRHISDDRVGEKSSDTVSNRVPLASAPSHEVDTRAIYEASPETQAHELKAAQDPVEIGQDLIEIAGSPIHLRR</sequence>
<organism evidence="2 3">
    <name type="scientific">Passalora fulva</name>
    <name type="common">Tomato leaf mold</name>
    <name type="synonym">Cladosporium fulvum</name>
    <dbReference type="NCBI Taxonomy" id="5499"/>
    <lineage>
        <taxon>Eukaryota</taxon>
        <taxon>Fungi</taxon>
        <taxon>Dikarya</taxon>
        <taxon>Ascomycota</taxon>
        <taxon>Pezizomycotina</taxon>
        <taxon>Dothideomycetes</taxon>
        <taxon>Dothideomycetidae</taxon>
        <taxon>Mycosphaerellales</taxon>
        <taxon>Mycosphaerellaceae</taxon>
        <taxon>Fulvia</taxon>
    </lineage>
</organism>
<dbReference type="RefSeq" id="XP_047759382.1">
    <property type="nucleotide sequence ID" value="XM_047907401.1"/>
</dbReference>
<name>A0A9Q8P6J3_PASFU</name>
<reference evidence="2" key="1">
    <citation type="submission" date="2021-12" db="EMBL/GenBank/DDBJ databases">
        <authorList>
            <person name="Zaccaron A."/>
            <person name="Stergiopoulos I."/>
        </authorList>
    </citation>
    <scope>NUCLEOTIDE SEQUENCE</scope>
    <source>
        <strain evidence="2">Race5_Kim</strain>
    </source>
</reference>
<keyword evidence="3" id="KW-1185">Reference proteome</keyword>
<dbReference type="GeneID" id="71988131"/>
<keyword evidence="1" id="KW-0472">Membrane</keyword>
<protein>
    <submittedName>
        <fullName evidence="2">Uncharacterized protein</fullName>
    </submittedName>
</protein>
<gene>
    <name evidence="2" type="ORF">CLAFUR5_08253</name>
</gene>
<proteinExistence type="predicted"/>
<reference evidence="2" key="2">
    <citation type="journal article" date="2022" name="Microb. Genom.">
        <title>A chromosome-scale genome assembly of the tomato pathogen Cladosporium fulvum reveals a compartmentalized genome architecture and the presence of a dispensable chromosome.</title>
        <authorList>
            <person name="Zaccaron A.Z."/>
            <person name="Chen L.H."/>
            <person name="Samaras A."/>
            <person name="Stergiopoulos I."/>
        </authorList>
    </citation>
    <scope>NUCLEOTIDE SEQUENCE</scope>
    <source>
        <strain evidence="2">Race5_Kim</strain>
    </source>
</reference>
<dbReference type="EMBL" id="CP090165">
    <property type="protein sequence ID" value="UJO15016.1"/>
    <property type="molecule type" value="Genomic_DNA"/>
</dbReference>
<dbReference type="Proteomes" id="UP000756132">
    <property type="component" value="Chromosome 3"/>
</dbReference>
<dbReference type="KEGG" id="ffu:CLAFUR5_08253"/>
<keyword evidence="1" id="KW-1133">Transmembrane helix</keyword>
<evidence type="ECO:0000256" key="1">
    <source>
        <dbReference type="SAM" id="Phobius"/>
    </source>
</evidence>
<keyword evidence="1" id="KW-0812">Transmembrane</keyword>
<feature type="transmembrane region" description="Helical" evidence="1">
    <location>
        <begin position="84"/>
        <end position="110"/>
    </location>
</feature>
<accession>A0A9Q8P6J3</accession>
<dbReference type="AlphaFoldDB" id="A0A9Q8P6J3"/>